<dbReference type="InterPro" id="IPR013216">
    <property type="entry name" value="Methyltransf_11"/>
</dbReference>
<dbReference type="InterPro" id="IPR029063">
    <property type="entry name" value="SAM-dependent_MTases_sf"/>
</dbReference>
<reference evidence="3 4" key="1">
    <citation type="journal article" date="2018" name="Nat. Ecol. Evol.">
        <title>Pezizomycetes genomes reveal the molecular basis of ectomycorrhizal truffle lifestyle.</title>
        <authorList>
            <person name="Murat C."/>
            <person name="Payen T."/>
            <person name="Noel B."/>
            <person name="Kuo A."/>
            <person name="Morin E."/>
            <person name="Chen J."/>
            <person name="Kohler A."/>
            <person name="Krizsan K."/>
            <person name="Balestrini R."/>
            <person name="Da Silva C."/>
            <person name="Montanini B."/>
            <person name="Hainaut M."/>
            <person name="Levati E."/>
            <person name="Barry K.W."/>
            <person name="Belfiori B."/>
            <person name="Cichocki N."/>
            <person name="Clum A."/>
            <person name="Dockter R.B."/>
            <person name="Fauchery L."/>
            <person name="Guy J."/>
            <person name="Iotti M."/>
            <person name="Le Tacon F."/>
            <person name="Lindquist E.A."/>
            <person name="Lipzen A."/>
            <person name="Malagnac F."/>
            <person name="Mello A."/>
            <person name="Molinier V."/>
            <person name="Miyauchi S."/>
            <person name="Poulain J."/>
            <person name="Riccioni C."/>
            <person name="Rubini A."/>
            <person name="Sitrit Y."/>
            <person name="Splivallo R."/>
            <person name="Traeger S."/>
            <person name="Wang M."/>
            <person name="Zifcakova L."/>
            <person name="Wipf D."/>
            <person name="Zambonelli A."/>
            <person name="Paolocci F."/>
            <person name="Nowrousian M."/>
            <person name="Ottonello S."/>
            <person name="Baldrian P."/>
            <person name="Spatafora J.W."/>
            <person name="Henrissat B."/>
            <person name="Nagy L.G."/>
            <person name="Aury J.M."/>
            <person name="Wincker P."/>
            <person name="Grigoriev I.V."/>
            <person name="Bonfante P."/>
            <person name="Martin F.M."/>
        </authorList>
    </citation>
    <scope>NUCLEOTIDE SEQUENCE [LARGE SCALE GENOMIC DNA]</scope>
    <source>
        <strain evidence="3 4">ATCC MYA-4762</strain>
    </source>
</reference>
<feature type="region of interest" description="Disordered" evidence="1">
    <location>
        <begin position="590"/>
        <end position="616"/>
    </location>
</feature>
<feature type="compositionally biased region" description="Polar residues" evidence="1">
    <location>
        <begin position="696"/>
        <end position="707"/>
    </location>
</feature>
<feature type="region of interest" description="Disordered" evidence="1">
    <location>
        <begin position="677"/>
        <end position="718"/>
    </location>
</feature>
<dbReference type="EMBL" id="ML121566">
    <property type="protein sequence ID" value="RPB20873.1"/>
    <property type="molecule type" value="Genomic_DNA"/>
</dbReference>
<keyword evidence="4" id="KW-1185">Reference proteome</keyword>
<dbReference type="Gene3D" id="3.40.50.150">
    <property type="entry name" value="Vaccinia Virus protein VP39"/>
    <property type="match status" value="1"/>
</dbReference>
<dbReference type="InParanoid" id="A0A3N4LDB9"/>
<feature type="region of interest" description="Disordered" evidence="1">
    <location>
        <begin position="419"/>
        <end position="478"/>
    </location>
</feature>
<evidence type="ECO:0000259" key="2">
    <source>
        <dbReference type="Pfam" id="PF08241"/>
    </source>
</evidence>
<feature type="domain" description="Methyltransferase type 11" evidence="2">
    <location>
        <begin position="831"/>
        <end position="881"/>
    </location>
</feature>
<dbReference type="GO" id="GO:0008757">
    <property type="term" value="F:S-adenosylmethionine-dependent methyltransferase activity"/>
    <property type="evidence" value="ECO:0007669"/>
    <property type="project" value="InterPro"/>
</dbReference>
<dbReference type="STRING" id="1051890.A0A3N4LDB9"/>
<sequence length="1033" mass="113044">MAHLVYRAPLIEEKARGKYIQARKELTDAKIRGDIDAEAYKNAKKNLEQAVGFSARADEGGPLDSDESLKLARSASVSSGSTGSRTNWGSSQSGELSRLMTGGSTAPKSIRKGTIFDRNNIGRLVYKEESQSEVAREAMKEEVKARRELKRLMEVYEASQNSVSSSYFSKRNISRTSTPLPVEDEGYSPRLAAESSKFYSTEPLAQLNLPSSSASSSRPKKNFNFFKWSGNRKHSNASGSSHTYSDASMSPISPGGDEIINTISATPRVDIDLGPPRLSLAHTFNFNLDLNDRARSMSVSGDMIHRRSESVASHNSQFSTSPSSMRHTTTSGSSASSAILAQRTSNDTIWSASTFSAVRSNKDPAESISRFSFSSGEHDVNAKPAKRTMADLFLFGSSGSASKRLHPSQNASVVRLRQVRVAGTVDPQRPKTARSSKSRRRHSIGSDLSVPLSTGSRASTDVHKAKRPTAPIQKSRAGNEDAFTSMFCAPKKKTSKKTADVSIPLSPSGSKTPIGGASVATSVLAVASTTTTPEVSMVELRPKPPRAESNLEAAPAVKDKVVYLPRTHSLPVVNIQTLIGQACECPATTASPPLSFPPRPPPSPGSQLDPIHDPLPAPPSSILLDAFVSLLEEYSSAPKLFSFSRPKAPSITSYRTARWGRLIRKDSFVSTTNSVSETIASPTCPTSPTSPTTSTGKYSQGTTQNSTTDDEESSGHDDITFYDSLEEADFIYQKQKLESAVWFLSASKWLSFGRLLFSPGHHLLCMGQTDAELLGLDDMRILDLDGPALGGWSWHLAHEYPGALVYNITTSKWYFENYGIRHMQPLNHRLVLTESLTSLQPLESNSFDVITARALPRILQKHEWIPLLKECHRVLKPDGYIEVTIVDALLNNMGPVTKAWIEENIIEPALSANDKGEVRNIDLQPSKSILHNLQSAGLVDIHKCWVWMPAGTIGDELSSVTSRVGRYFYDELFGNWGTDPKAVPSDIKAHRELDVWKDPRVTAECVRDNTAFRWLKCHARKGNFPQHLAAAYL</sequence>
<gene>
    <name evidence="3" type="ORF">L211DRAFT_487673</name>
</gene>
<dbReference type="SUPFAM" id="SSF53335">
    <property type="entry name" value="S-adenosyl-L-methionine-dependent methyltransferases"/>
    <property type="match status" value="1"/>
</dbReference>
<name>A0A3N4LDB9_9PEZI</name>
<dbReference type="CDD" id="cd02440">
    <property type="entry name" value="AdoMet_MTases"/>
    <property type="match status" value="1"/>
</dbReference>
<feature type="compositionally biased region" description="Low complexity" evidence="1">
    <location>
        <begin position="328"/>
        <end position="338"/>
    </location>
</feature>
<proteinExistence type="predicted"/>
<evidence type="ECO:0000256" key="1">
    <source>
        <dbReference type="SAM" id="MobiDB-lite"/>
    </source>
</evidence>
<accession>A0A3N4LDB9</accession>
<feature type="compositionally biased region" description="Basic residues" evidence="1">
    <location>
        <begin position="431"/>
        <end position="443"/>
    </location>
</feature>
<dbReference type="AlphaFoldDB" id="A0A3N4LDB9"/>
<feature type="compositionally biased region" description="Polar residues" evidence="1">
    <location>
        <begin position="310"/>
        <end position="327"/>
    </location>
</feature>
<protein>
    <recommendedName>
        <fullName evidence="2">Methyltransferase type 11 domain-containing protein</fullName>
    </recommendedName>
</protein>
<dbReference type="OrthoDB" id="3902588at2759"/>
<feature type="compositionally biased region" description="Pro residues" evidence="1">
    <location>
        <begin position="594"/>
        <end position="604"/>
    </location>
</feature>
<feature type="region of interest" description="Disordered" evidence="1">
    <location>
        <begin position="303"/>
        <end position="338"/>
    </location>
</feature>
<feature type="region of interest" description="Disordered" evidence="1">
    <location>
        <begin position="74"/>
        <end position="111"/>
    </location>
</feature>
<organism evidence="3 4">
    <name type="scientific">Terfezia boudieri ATCC MYA-4762</name>
    <dbReference type="NCBI Taxonomy" id="1051890"/>
    <lineage>
        <taxon>Eukaryota</taxon>
        <taxon>Fungi</taxon>
        <taxon>Dikarya</taxon>
        <taxon>Ascomycota</taxon>
        <taxon>Pezizomycotina</taxon>
        <taxon>Pezizomycetes</taxon>
        <taxon>Pezizales</taxon>
        <taxon>Pezizaceae</taxon>
        <taxon>Terfezia</taxon>
    </lineage>
</organism>
<dbReference type="Pfam" id="PF08241">
    <property type="entry name" value="Methyltransf_11"/>
    <property type="match status" value="1"/>
</dbReference>
<feature type="compositionally biased region" description="Low complexity" evidence="1">
    <location>
        <begin position="74"/>
        <end position="86"/>
    </location>
</feature>
<evidence type="ECO:0000313" key="4">
    <source>
        <dbReference type="Proteomes" id="UP000267821"/>
    </source>
</evidence>
<dbReference type="Proteomes" id="UP000267821">
    <property type="component" value="Unassembled WGS sequence"/>
</dbReference>
<feature type="compositionally biased region" description="Low complexity" evidence="1">
    <location>
        <begin position="681"/>
        <end position="695"/>
    </location>
</feature>
<evidence type="ECO:0000313" key="3">
    <source>
        <dbReference type="EMBL" id="RPB20873.1"/>
    </source>
</evidence>